<evidence type="ECO:0000256" key="1">
    <source>
        <dbReference type="SAM" id="Phobius"/>
    </source>
</evidence>
<dbReference type="EMBL" id="MZ089767">
    <property type="protein sequence ID" value="QXN75080.1"/>
    <property type="molecule type" value="Genomic_DNA"/>
</dbReference>
<protein>
    <submittedName>
        <fullName evidence="2">Internal scaffolding protein</fullName>
    </submittedName>
</protein>
<reference evidence="2" key="1">
    <citation type="submission" date="2021-04" db="EMBL/GenBank/DDBJ databases">
        <title>Genomes of microviruses identified in yellow-bellied marmot fecal samples.</title>
        <authorList>
            <person name="Varsani A."/>
            <person name="Kraberger S."/>
            <person name="Chatterjee A."/>
            <person name="Richet C."/>
            <person name="Fontenele R.S."/>
            <person name="Schmidlin K."/>
            <person name="Blumstein D.T."/>
        </authorList>
    </citation>
    <scope>NUCLEOTIDE SEQUENCE</scope>
    <source>
        <strain evidence="2">Mar21</strain>
    </source>
</reference>
<keyword evidence="1" id="KW-0472">Membrane</keyword>
<accession>A0A8F5MK55</accession>
<feature type="transmembrane region" description="Helical" evidence="1">
    <location>
        <begin position="37"/>
        <end position="63"/>
    </location>
</feature>
<dbReference type="InterPro" id="IPR014131">
    <property type="entry name" value="Chlamydia_phage_Vp3"/>
</dbReference>
<dbReference type="Pfam" id="PF09675">
    <property type="entry name" value="Chlamy_scaf"/>
    <property type="match status" value="1"/>
</dbReference>
<keyword evidence="1" id="KW-1133">Transmembrane helix</keyword>
<sequence length="224" mass="24998">MPIGFMLKVIVWLIFTMPIIVLRASSKSLITTSLLQFLITSGLSLICSSAELTTSPITFMLCFRLMRRMTMINTRGRVFTNHGNPIKQLYRARYDDAGAVALVDDGQEDLYAYIQSHADSVDVHVMLKRFANGDKDALSKRQGIYADVTGMPRTYAELLNTVNDLERRFMELPPDIREKFGNSFSQYAAQLGTPAYMAALGITDVKPDVVESDAAVAKEVDINE</sequence>
<keyword evidence="1" id="KW-0812">Transmembrane</keyword>
<evidence type="ECO:0000313" key="2">
    <source>
        <dbReference type="EMBL" id="QXN75080.1"/>
    </source>
</evidence>
<name>A0A8F5MK55_9VIRU</name>
<proteinExistence type="predicted"/>
<feature type="transmembrane region" description="Helical" evidence="1">
    <location>
        <begin position="7"/>
        <end position="25"/>
    </location>
</feature>
<organism evidence="2">
    <name type="scientific">Microvirus mar21</name>
    <dbReference type="NCBI Taxonomy" id="2851154"/>
    <lineage>
        <taxon>Viruses</taxon>
        <taxon>Monodnaviria</taxon>
        <taxon>Sangervirae</taxon>
        <taxon>Phixviricota</taxon>
        <taxon>Malgrandaviricetes</taxon>
        <taxon>Petitvirales</taxon>
        <taxon>Microviridae</taxon>
    </lineage>
</organism>